<evidence type="ECO:0000256" key="6">
    <source>
        <dbReference type="ARBA" id="ARBA00022798"/>
    </source>
</evidence>
<dbReference type="UniPathway" id="UPA00282"/>
<organism evidence="10 11">
    <name type="scientific">Haliea salexigens</name>
    <dbReference type="NCBI Taxonomy" id="287487"/>
    <lineage>
        <taxon>Bacteria</taxon>
        <taxon>Pseudomonadati</taxon>
        <taxon>Pseudomonadota</taxon>
        <taxon>Gammaproteobacteria</taxon>
        <taxon>Cellvibrionales</taxon>
        <taxon>Halieaceae</taxon>
        <taxon>Haliea</taxon>
    </lineage>
</organism>
<dbReference type="SUPFAM" id="SSF52777">
    <property type="entry name" value="CoA-dependent acyltransferases"/>
    <property type="match status" value="1"/>
</dbReference>
<evidence type="ECO:0000256" key="7">
    <source>
        <dbReference type="ARBA" id="ARBA00023315"/>
    </source>
</evidence>
<comment type="caution">
    <text evidence="10">The sequence shown here is derived from an EMBL/GenBank/DDBJ whole genome shotgun (WGS) entry which is preliminary data.</text>
</comment>
<comment type="pathway">
    <text evidence="2">Lipid metabolism.</text>
</comment>
<dbReference type="Gene3D" id="3.30.559.10">
    <property type="entry name" value="Chloramphenicol acetyltransferase-like domain"/>
    <property type="match status" value="1"/>
</dbReference>
<accession>A0A3C1KPK0</accession>
<evidence type="ECO:0000256" key="2">
    <source>
        <dbReference type="ARBA" id="ARBA00005189"/>
    </source>
</evidence>
<dbReference type="EMBL" id="DMND01000174">
    <property type="protein sequence ID" value="HAN28605.1"/>
    <property type="molecule type" value="Genomic_DNA"/>
</dbReference>
<dbReference type="InterPro" id="IPR045034">
    <property type="entry name" value="O-acyltransferase_WSD1-like"/>
</dbReference>
<evidence type="ECO:0000256" key="1">
    <source>
        <dbReference type="ARBA" id="ARBA00004771"/>
    </source>
</evidence>
<dbReference type="InterPro" id="IPR023213">
    <property type="entry name" value="CAT-like_dom_sf"/>
</dbReference>
<dbReference type="AlphaFoldDB" id="A0A3C1KPK0"/>
<dbReference type="GO" id="GO:0005886">
    <property type="term" value="C:plasma membrane"/>
    <property type="evidence" value="ECO:0007669"/>
    <property type="project" value="TreeGrafter"/>
</dbReference>
<sequence>MKQLGILDAAFINLERGSTPQHIASLGIYDPSTAPGGKVRFKQLIATFERRLDNQPLFRTRLVQVPGGLDRPYWVKDERFDVEFHLRHIALPSPGDWRQLCIQVARLHSRPLDMSKPLWEAYIIEGLDRIPGLPKGSFAIMVKIHHSLVDGMGGNSIAALIHDLVPDPAPADSDEPVPRLVDITPGMAELLSRATVNGIKNVAGVVSGAAGNSLRLARYAAGVATGDYPGIDMQAPKTRFNQSVSPHRVFTAAEFSLQDFKAIKDAAGVKINDVALAVVGGALQRYLDDLGEAPSAALAAAIPVNMRARRES</sequence>
<evidence type="ECO:0000256" key="5">
    <source>
        <dbReference type="ARBA" id="ARBA00022679"/>
    </source>
</evidence>
<name>A0A3C1KPK0_9GAMM</name>
<evidence type="ECO:0000256" key="8">
    <source>
        <dbReference type="ARBA" id="ARBA00048109"/>
    </source>
</evidence>
<dbReference type="GO" id="GO:0004144">
    <property type="term" value="F:diacylglycerol O-acyltransferase activity"/>
    <property type="evidence" value="ECO:0007669"/>
    <property type="project" value="UniProtKB-EC"/>
</dbReference>
<dbReference type="PANTHER" id="PTHR31650">
    <property type="entry name" value="O-ACYLTRANSFERASE (WSD1-LIKE) FAMILY PROTEIN"/>
    <property type="match status" value="1"/>
</dbReference>
<dbReference type="GO" id="GO:0051701">
    <property type="term" value="P:biological process involved in interaction with host"/>
    <property type="evidence" value="ECO:0007669"/>
    <property type="project" value="TreeGrafter"/>
</dbReference>
<proteinExistence type="inferred from homology"/>
<dbReference type="InterPro" id="IPR004255">
    <property type="entry name" value="O-acyltransferase_WSD1_N"/>
</dbReference>
<dbReference type="STRING" id="1121937.GCA_000423125_00395"/>
<keyword evidence="5 10" id="KW-0808">Transferase</keyword>
<dbReference type="GO" id="GO:0001666">
    <property type="term" value="P:response to hypoxia"/>
    <property type="evidence" value="ECO:0007669"/>
    <property type="project" value="TreeGrafter"/>
</dbReference>
<protein>
    <recommendedName>
        <fullName evidence="4">diacylglycerol O-acyltransferase</fullName>
        <ecNumber evidence="4">2.3.1.20</ecNumber>
    </recommendedName>
</protein>
<comment type="similarity">
    <text evidence="3">Belongs to the long-chain O-acyltransferase family.</text>
</comment>
<evidence type="ECO:0000256" key="3">
    <source>
        <dbReference type="ARBA" id="ARBA00009587"/>
    </source>
</evidence>
<dbReference type="PANTHER" id="PTHR31650:SF1">
    <property type="entry name" value="WAX ESTER SYNTHASE_DIACYLGLYCEROL ACYLTRANSFERASE 4-RELATED"/>
    <property type="match status" value="1"/>
</dbReference>
<dbReference type="Pfam" id="PF03007">
    <property type="entry name" value="WS_DGAT_cat"/>
    <property type="match status" value="1"/>
</dbReference>
<dbReference type="Proteomes" id="UP000259273">
    <property type="component" value="Unassembled WGS sequence"/>
</dbReference>
<evidence type="ECO:0000313" key="10">
    <source>
        <dbReference type="EMBL" id="HAN28605.1"/>
    </source>
</evidence>
<evidence type="ECO:0000313" key="11">
    <source>
        <dbReference type="Proteomes" id="UP000259273"/>
    </source>
</evidence>
<evidence type="ECO:0000256" key="4">
    <source>
        <dbReference type="ARBA" id="ARBA00013244"/>
    </source>
</evidence>
<gene>
    <name evidence="10" type="ORF">DCP75_12945</name>
</gene>
<comment type="pathway">
    <text evidence="1">Glycerolipid metabolism; triacylglycerol biosynthesis.</text>
</comment>
<dbReference type="GO" id="GO:0006071">
    <property type="term" value="P:glycerol metabolic process"/>
    <property type="evidence" value="ECO:0007669"/>
    <property type="project" value="UniProtKB-KW"/>
</dbReference>
<evidence type="ECO:0000259" key="9">
    <source>
        <dbReference type="Pfam" id="PF03007"/>
    </source>
</evidence>
<keyword evidence="6" id="KW-0319">Glycerol metabolism</keyword>
<dbReference type="GO" id="GO:0019432">
    <property type="term" value="P:triglyceride biosynthetic process"/>
    <property type="evidence" value="ECO:0007669"/>
    <property type="project" value="UniProtKB-UniPathway"/>
</dbReference>
<keyword evidence="7 10" id="KW-0012">Acyltransferase</keyword>
<dbReference type="EC" id="2.3.1.20" evidence="4"/>
<reference evidence="10 11" key="1">
    <citation type="journal article" date="2018" name="Nat. Biotechnol.">
        <title>A standardized bacterial taxonomy based on genome phylogeny substantially revises the tree of life.</title>
        <authorList>
            <person name="Parks D.H."/>
            <person name="Chuvochina M."/>
            <person name="Waite D.W."/>
            <person name="Rinke C."/>
            <person name="Skarshewski A."/>
            <person name="Chaumeil P.A."/>
            <person name="Hugenholtz P."/>
        </authorList>
    </citation>
    <scope>NUCLEOTIDE SEQUENCE [LARGE SCALE GENOMIC DNA]</scope>
    <source>
        <strain evidence="10">UBA9158</strain>
    </source>
</reference>
<dbReference type="GO" id="GO:0071731">
    <property type="term" value="P:response to nitric oxide"/>
    <property type="evidence" value="ECO:0007669"/>
    <property type="project" value="TreeGrafter"/>
</dbReference>
<feature type="domain" description="O-acyltransferase WSD1-like N-terminal" evidence="9">
    <location>
        <begin position="6"/>
        <end position="275"/>
    </location>
</feature>
<feature type="non-terminal residue" evidence="10">
    <location>
        <position position="312"/>
    </location>
</feature>
<comment type="catalytic activity">
    <reaction evidence="8">
        <text>an acyl-CoA + a 1,2-diacyl-sn-glycerol = a triacyl-sn-glycerol + CoA</text>
        <dbReference type="Rhea" id="RHEA:10868"/>
        <dbReference type="ChEBI" id="CHEBI:17815"/>
        <dbReference type="ChEBI" id="CHEBI:57287"/>
        <dbReference type="ChEBI" id="CHEBI:58342"/>
        <dbReference type="ChEBI" id="CHEBI:64615"/>
        <dbReference type="EC" id="2.3.1.20"/>
    </reaction>
</comment>